<dbReference type="AlphaFoldDB" id="A0A5B0Q3V2"/>
<proteinExistence type="predicted"/>
<name>A0A5B0Q3V2_PUCGR</name>
<evidence type="ECO:0000313" key="2">
    <source>
        <dbReference type="Proteomes" id="UP000325313"/>
    </source>
</evidence>
<evidence type="ECO:0000313" key="1">
    <source>
        <dbReference type="EMBL" id="KAA1107719.1"/>
    </source>
</evidence>
<dbReference type="EMBL" id="VDEP01000307">
    <property type="protein sequence ID" value="KAA1107719.1"/>
    <property type="molecule type" value="Genomic_DNA"/>
</dbReference>
<comment type="caution">
    <text evidence="1">The sequence shown here is derived from an EMBL/GenBank/DDBJ whole genome shotgun (WGS) entry which is preliminary data.</text>
</comment>
<sequence>MGMTCLVDNDMGKRRSIEADIVVDDPQLACSRVGWIVITQKSTRVISPGPDNRSGMGHQMIARQPTNINYGSPQLQTDFSQPILRKMLLFICFTSLIMAEVTLVGGMEGIKAGAKFSTSDLKPEHTASYVDVKAGKAQAEKIMAGPTSKGNEKVGYAYPYYAPASPPIPVYQPEPKSSLGRLASKLKNYYFSFKMEFERFCSFKWLKDLFRTSKRRIRC</sequence>
<reference evidence="1 2" key="1">
    <citation type="submission" date="2019-05" db="EMBL/GenBank/DDBJ databases">
        <title>Emergence of the Ug99 lineage of the wheat stem rust pathogen through somatic hybridization.</title>
        <authorList>
            <person name="Li F."/>
            <person name="Upadhyaya N.M."/>
            <person name="Sperschneider J."/>
            <person name="Matny O."/>
            <person name="Nguyen-Phuc H."/>
            <person name="Mago R."/>
            <person name="Raley C."/>
            <person name="Miller M.E."/>
            <person name="Silverstein K.A.T."/>
            <person name="Henningsen E."/>
            <person name="Hirsch C.D."/>
            <person name="Visser B."/>
            <person name="Pretorius Z.A."/>
            <person name="Steffenson B.J."/>
            <person name="Schwessinger B."/>
            <person name="Dodds P.N."/>
            <person name="Figueroa M."/>
        </authorList>
    </citation>
    <scope>NUCLEOTIDE SEQUENCE [LARGE SCALE GENOMIC DNA]</scope>
    <source>
        <strain evidence="1 2">Ug99</strain>
    </source>
</reference>
<protein>
    <submittedName>
        <fullName evidence="1">Uncharacterized protein</fullName>
    </submittedName>
</protein>
<gene>
    <name evidence="1" type="ORF">PGTUg99_007565</name>
</gene>
<organism evidence="1 2">
    <name type="scientific">Puccinia graminis f. sp. tritici</name>
    <dbReference type="NCBI Taxonomy" id="56615"/>
    <lineage>
        <taxon>Eukaryota</taxon>
        <taxon>Fungi</taxon>
        <taxon>Dikarya</taxon>
        <taxon>Basidiomycota</taxon>
        <taxon>Pucciniomycotina</taxon>
        <taxon>Pucciniomycetes</taxon>
        <taxon>Pucciniales</taxon>
        <taxon>Pucciniaceae</taxon>
        <taxon>Puccinia</taxon>
    </lineage>
</organism>
<accession>A0A5B0Q3V2</accession>
<dbReference type="Proteomes" id="UP000325313">
    <property type="component" value="Unassembled WGS sequence"/>
</dbReference>